<proteinExistence type="inferred from homology"/>
<evidence type="ECO:0000256" key="2">
    <source>
        <dbReference type="ARBA" id="ARBA00004586"/>
    </source>
</evidence>
<protein>
    <recommendedName>
        <fullName evidence="5">ditrans,polycis-polyprenyl diphosphate synthase [(2E,6E)-farnesyldiphosphate specific]</fullName>
        <ecNumber evidence="5">2.5.1.87</ecNumber>
    </recommendedName>
</protein>
<dbReference type="SUPFAM" id="SSF64005">
    <property type="entry name" value="Undecaprenyl diphosphate synthase"/>
    <property type="match status" value="1"/>
</dbReference>
<evidence type="ECO:0000256" key="11">
    <source>
        <dbReference type="ARBA" id="ARBA00023136"/>
    </source>
</evidence>
<evidence type="ECO:0000313" key="16">
    <source>
        <dbReference type="Proteomes" id="UP000800041"/>
    </source>
</evidence>
<feature type="transmembrane region" description="Helical" evidence="14">
    <location>
        <begin position="66"/>
        <end position="87"/>
    </location>
</feature>
<evidence type="ECO:0000256" key="5">
    <source>
        <dbReference type="ARBA" id="ARBA00012596"/>
    </source>
</evidence>
<sequence>MSALPEQEAIAFHKNLDAHGRPLSAHEREKLLKKYLPSAPRTTTATPKMPSRKPSKRTRRKPMRAFLLNQTHVLLYTVIHTVFSIYIRLRRSYQALIARAFAVLYYHHRTPELIRKDVKALDKLPEHLSVILQFDEEDGEAGLGRLVSEVAEVAAWCACAGIPVLSVYERTGILKKYMPQTHASINATLTAYFGPGTSASSTRPQLSLRAPNLPSYSPPSTPRSSSPSSSSTTSIPTPTLTVLLLSSPDGRDTLVDLTKTLAEMSQRSKISPQDISADLIDAEISESVMGEPDLLLLFGPRVVLEGYPPWQVRLTEIFCVRDSGEGVSYQVFLRGLYRFGKAQMRFGR</sequence>
<evidence type="ECO:0000256" key="9">
    <source>
        <dbReference type="ARBA" id="ARBA00022842"/>
    </source>
</evidence>
<comment type="pathway">
    <text evidence="3">Protein modification; protein glycosylation.</text>
</comment>
<keyword evidence="10 14" id="KW-1133">Transmembrane helix</keyword>
<evidence type="ECO:0000313" key="15">
    <source>
        <dbReference type="EMBL" id="KAF1986144.1"/>
    </source>
</evidence>
<name>A0A6G1GZA4_9PEZI</name>
<evidence type="ECO:0000256" key="7">
    <source>
        <dbReference type="ARBA" id="ARBA00022692"/>
    </source>
</evidence>
<evidence type="ECO:0000256" key="12">
    <source>
        <dbReference type="ARBA" id="ARBA00047353"/>
    </source>
</evidence>
<organism evidence="15 16">
    <name type="scientific">Aulographum hederae CBS 113979</name>
    <dbReference type="NCBI Taxonomy" id="1176131"/>
    <lineage>
        <taxon>Eukaryota</taxon>
        <taxon>Fungi</taxon>
        <taxon>Dikarya</taxon>
        <taxon>Ascomycota</taxon>
        <taxon>Pezizomycotina</taxon>
        <taxon>Dothideomycetes</taxon>
        <taxon>Pleosporomycetidae</taxon>
        <taxon>Aulographales</taxon>
        <taxon>Aulographaceae</taxon>
    </lineage>
</organism>
<dbReference type="EC" id="2.5.1.87" evidence="5"/>
<gene>
    <name evidence="15" type="ORF">K402DRAFT_377816</name>
</gene>
<dbReference type="OrthoDB" id="19639at2759"/>
<keyword evidence="11 14" id="KW-0472">Membrane</keyword>
<dbReference type="EMBL" id="ML977158">
    <property type="protein sequence ID" value="KAF1986144.1"/>
    <property type="molecule type" value="Genomic_DNA"/>
</dbReference>
<dbReference type="GO" id="GO:0045547">
    <property type="term" value="F:ditrans,polycis-polyprenyl diphosphate synthase [(2E,6E)-farnesyl diphosphate specific] activity"/>
    <property type="evidence" value="ECO:0007669"/>
    <property type="project" value="UniProtKB-EC"/>
</dbReference>
<dbReference type="GO" id="GO:0005789">
    <property type="term" value="C:endoplasmic reticulum membrane"/>
    <property type="evidence" value="ECO:0007669"/>
    <property type="project" value="UniProtKB-SubCell"/>
</dbReference>
<evidence type="ECO:0000256" key="3">
    <source>
        <dbReference type="ARBA" id="ARBA00004922"/>
    </source>
</evidence>
<evidence type="ECO:0000256" key="13">
    <source>
        <dbReference type="SAM" id="MobiDB-lite"/>
    </source>
</evidence>
<keyword evidence="6" id="KW-0808">Transferase</keyword>
<dbReference type="Gene3D" id="3.40.1180.10">
    <property type="entry name" value="Decaprenyl diphosphate synthase-like"/>
    <property type="match status" value="1"/>
</dbReference>
<evidence type="ECO:0000256" key="4">
    <source>
        <dbReference type="ARBA" id="ARBA00005432"/>
    </source>
</evidence>
<dbReference type="PANTHER" id="PTHR21528">
    <property type="entry name" value="DEHYDRODOLICHYL DIPHOSPHATE SYNTHASE COMPLEX SUBUNIT NUS1"/>
    <property type="match status" value="1"/>
</dbReference>
<evidence type="ECO:0000256" key="14">
    <source>
        <dbReference type="SAM" id="Phobius"/>
    </source>
</evidence>
<dbReference type="AlphaFoldDB" id="A0A6G1GZA4"/>
<evidence type="ECO:0000256" key="1">
    <source>
        <dbReference type="ARBA" id="ARBA00001946"/>
    </source>
</evidence>
<evidence type="ECO:0000256" key="6">
    <source>
        <dbReference type="ARBA" id="ARBA00022679"/>
    </source>
</evidence>
<evidence type="ECO:0000256" key="8">
    <source>
        <dbReference type="ARBA" id="ARBA00022824"/>
    </source>
</evidence>
<feature type="compositionally biased region" description="Low complexity" evidence="13">
    <location>
        <begin position="222"/>
        <end position="236"/>
    </location>
</feature>
<feature type="compositionally biased region" description="Basic residues" evidence="13">
    <location>
        <begin position="50"/>
        <end position="61"/>
    </location>
</feature>
<feature type="region of interest" description="Disordered" evidence="13">
    <location>
        <begin position="35"/>
        <end position="61"/>
    </location>
</feature>
<dbReference type="UniPathway" id="UPA00378"/>
<keyword evidence="8" id="KW-0256">Endoplasmic reticulum</keyword>
<comment type="cofactor">
    <cofactor evidence="1">
        <name>Mg(2+)</name>
        <dbReference type="ChEBI" id="CHEBI:18420"/>
    </cofactor>
</comment>
<reference evidence="15" key="1">
    <citation type="journal article" date="2020" name="Stud. Mycol.">
        <title>101 Dothideomycetes genomes: a test case for predicting lifestyles and emergence of pathogens.</title>
        <authorList>
            <person name="Haridas S."/>
            <person name="Albert R."/>
            <person name="Binder M."/>
            <person name="Bloem J."/>
            <person name="Labutti K."/>
            <person name="Salamov A."/>
            <person name="Andreopoulos B."/>
            <person name="Baker S."/>
            <person name="Barry K."/>
            <person name="Bills G."/>
            <person name="Bluhm B."/>
            <person name="Cannon C."/>
            <person name="Castanera R."/>
            <person name="Culley D."/>
            <person name="Daum C."/>
            <person name="Ezra D."/>
            <person name="Gonzalez J."/>
            <person name="Henrissat B."/>
            <person name="Kuo A."/>
            <person name="Liang C."/>
            <person name="Lipzen A."/>
            <person name="Lutzoni F."/>
            <person name="Magnuson J."/>
            <person name="Mondo S."/>
            <person name="Nolan M."/>
            <person name="Ohm R."/>
            <person name="Pangilinan J."/>
            <person name="Park H.-J."/>
            <person name="Ramirez L."/>
            <person name="Alfaro M."/>
            <person name="Sun H."/>
            <person name="Tritt A."/>
            <person name="Yoshinaga Y."/>
            <person name="Zwiers L.-H."/>
            <person name="Turgeon B."/>
            <person name="Goodwin S."/>
            <person name="Spatafora J."/>
            <person name="Crous P."/>
            <person name="Grigoriev I."/>
        </authorList>
    </citation>
    <scope>NUCLEOTIDE SEQUENCE</scope>
    <source>
        <strain evidence="15">CBS 113979</strain>
    </source>
</reference>
<dbReference type="Proteomes" id="UP000800041">
    <property type="component" value="Unassembled WGS sequence"/>
</dbReference>
<keyword evidence="7 14" id="KW-0812">Transmembrane</keyword>
<comment type="similarity">
    <text evidence="4">Belongs to the UPP synthase family.</text>
</comment>
<feature type="region of interest" description="Disordered" evidence="13">
    <location>
        <begin position="200"/>
        <end position="236"/>
    </location>
</feature>
<evidence type="ECO:0000256" key="10">
    <source>
        <dbReference type="ARBA" id="ARBA00022989"/>
    </source>
</evidence>
<dbReference type="InterPro" id="IPR038887">
    <property type="entry name" value="Nus1/NgBR"/>
</dbReference>
<accession>A0A6G1GZA4</accession>
<comment type="subcellular location">
    <subcellularLocation>
        <location evidence="2">Endoplasmic reticulum membrane</location>
    </subcellularLocation>
</comment>
<dbReference type="PANTHER" id="PTHR21528:SF0">
    <property type="entry name" value="DEHYDRODOLICHYL DIPHOSPHATE SYNTHASE COMPLEX SUBUNIT NUS1"/>
    <property type="match status" value="1"/>
</dbReference>
<dbReference type="InterPro" id="IPR036424">
    <property type="entry name" value="UPP_synth-like_sf"/>
</dbReference>
<keyword evidence="9" id="KW-0460">Magnesium</keyword>
<dbReference type="GO" id="GO:1904423">
    <property type="term" value="C:dehydrodolichyl diphosphate synthase complex"/>
    <property type="evidence" value="ECO:0007669"/>
    <property type="project" value="InterPro"/>
</dbReference>
<keyword evidence="16" id="KW-1185">Reference proteome</keyword>
<comment type="catalytic activity">
    <reaction evidence="12">
        <text>n isopentenyl diphosphate + (2E,6E)-farnesyl diphosphate = a di-trans,poly-cis-polyprenyl diphosphate + n diphosphate</text>
        <dbReference type="Rhea" id="RHEA:53008"/>
        <dbReference type="Rhea" id="RHEA-COMP:19494"/>
        <dbReference type="ChEBI" id="CHEBI:33019"/>
        <dbReference type="ChEBI" id="CHEBI:128769"/>
        <dbReference type="ChEBI" id="CHEBI:136960"/>
        <dbReference type="ChEBI" id="CHEBI:175763"/>
        <dbReference type="EC" id="2.5.1.87"/>
    </reaction>
</comment>